<dbReference type="InParanoid" id="A0A0P0V1P6"/>
<dbReference type="Gramene" id="Os01t0313050-00">
    <property type="protein sequence ID" value="Os01t0313050-00"/>
    <property type="gene ID" value="Os01g0313050"/>
</dbReference>
<dbReference type="Proteomes" id="UP000059680">
    <property type="component" value="Chromosome 1"/>
</dbReference>
<dbReference type="EMBL" id="AP014957">
    <property type="protein sequence ID" value="BAS71794.1"/>
    <property type="molecule type" value="Genomic_DNA"/>
</dbReference>
<feature type="non-terminal residue" evidence="2">
    <location>
        <position position="1"/>
    </location>
</feature>
<reference evidence="3" key="1">
    <citation type="journal article" date="2005" name="Nature">
        <title>The map-based sequence of the rice genome.</title>
        <authorList>
            <consortium name="International rice genome sequencing project (IRGSP)"/>
            <person name="Matsumoto T."/>
            <person name="Wu J."/>
            <person name="Kanamori H."/>
            <person name="Katayose Y."/>
            <person name="Fujisawa M."/>
            <person name="Namiki N."/>
            <person name="Mizuno H."/>
            <person name="Yamamoto K."/>
            <person name="Antonio B.A."/>
            <person name="Baba T."/>
            <person name="Sakata K."/>
            <person name="Nagamura Y."/>
            <person name="Aoki H."/>
            <person name="Arikawa K."/>
            <person name="Arita K."/>
            <person name="Bito T."/>
            <person name="Chiden Y."/>
            <person name="Fujitsuka N."/>
            <person name="Fukunaka R."/>
            <person name="Hamada M."/>
            <person name="Harada C."/>
            <person name="Hayashi A."/>
            <person name="Hijishita S."/>
            <person name="Honda M."/>
            <person name="Hosokawa S."/>
            <person name="Ichikawa Y."/>
            <person name="Idonuma A."/>
            <person name="Iijima M."/>
            <person name="Ikeda M."/>
            <person name="Ikeno M."/>
            <person name="Ito K."/>
            <person name="Ito S."/>
            <person name="Ito T."/>
            <person name="Ito Y."/>
            <person name="Ito Y."/>
            <person name="Iwabuchi A."/>
            <person name="Kamiya K."/>
            <person name="Karasawa W."/>
            <person name="Kurita K."/>
            <person name="Katagiri S."/>
            <person name="Kikuta A."/>
            <person name="Kobayashi H."/>
            <person name="Kobayashi N."/>
            <person name="Machita K."/>
            <person name="Maehara T."/>
            <person name="Masukawa M."/>
            <person name="Mizubayashi T."/>
            <person name="Mukai Y."/>
            <person name="Nagasaki H."/>
            <person name="Nagata Y."/>
            <person name="Naito S."/>
            <person name="Nakashima M."/>
            <person name="Nakama Y."/>
            <person name="Nakamichi Y."/>
            <person name="Nakamura M."/>
            <person name="Meguro A."/>
            <person name="Negishi M."/>
            <person name="Ohta I."/>
            <person name="Ohta T."/>
            <person name="Okamoto M."/>
            <person name="Ono N."/>
            <person name="Saji S."/>
            <person name="Sakaguchi M."/>
            <person name="Sakai K."/>
            <person name="Shibata M."/>
            <person name="Shimokawa T."/>
            <person name="Song J."/>
            <person name="Takazaki Y."/>
            <person name="Terasawa K."/>
            <person name="Tsugane M."/>
            <person name="Tsuji K."/>
            <person name="Ueda S."/>
            <person name="Waki K."/>
            <person name="Yamagata H."/>
            <person name="Yamamoto M."/>
            <person name="Yamamoto S."/>
            <person name="Yamane H."/>
            <person name="Yoshiki S."/>
            <person name="Yoshihara R."/>
            <person name="Yukawa K."/>
            <person name="Zhong H."/>
            <person name="Yano M."/>
            <person name="Yuan Q."/>
            <person name="Ouyang S."/>
            <person name="Liu J."/>
            <person name="Jones K.M."/>
            <person name="Gansberger K."/>
            <person name="Moffat K."/>
            <person name="Hill J."/>
            <person name="Bera J."/>
            <person name="Fadrosh D."/>
            <person name="Jin S."/>
            <person name="Johri S."/>
            <person name="Kim M."/>
            <person name="Overton L."/>
            <person name="Reardon M."/>
            <person name="Tsitrin T."/>
            <person name="Vuong H."/>
            <person name="Weaver B."/>
            <person name="Ciecko A."/>
            <person name="Tallon L."/>
            <person name="Jackson J."/>
            <person name="Pai G."/>
            <person name="Aken S.V."/>
            <person name="Utterback T."/>
            <person name="Reidmuller S."/>
            <person name="Feldblyum T."/>
            <person name="Hsiao J."/>
            <person name="Zismann V."/>
            <person name="Iobst S."/>
            <person name="de Vazeille A.R."/>
            <person name="Buell C.R."/>
            <person name="Ying K."/>
            <person name="Li Y."/>
            <person name="Lu T."/>
            <person name="Huang Y."/>
            <person name="Zhao Q."/>
            <person name="Feng Q."/>
            <person name="Zhang L."/>
            <person name="Zhu J."/>
            <person name="Weng Q."/>
            <person name="Mu J."/>
            <person name="Lu Y."/>
            <person name="Fan D."/>
            <person name="Liu Y."/>
            <person name="Guan J."/>
            <person name="Zhang Y."/>
            <person name="Yu S."/>
            <person name="Liu X."/>
            <person name="Zhang Y."/>
            <person name="Hong G."/>
            <person name="Han B."/>
            <person name="Choisne N."/>
            <person name="Demange N."/>
            <person name="Orjeda G."/>
            <person name="Samain S."/>
            <person name="Cattolico L."/>
            <person name="Pelletier E."/>
            <person name="Couloux A."/>
            <person name="Segurens B."/>
            <person name="Wincker P."/>
            <person name="D'Hont A."/>
            <person name="Scarpelli C."/>
            <person name="Weissenbach J."/>
            <person name="Salanoubat M."/>
            <person name="Quetier F."/>
            <person name="Yu Y."/>
            <person name="Kim H.R."/>
            <person name="Rambo T."/>
            <person name="Currie J."/>
            <person name="Collura K."/>
            <person name="Luo M."/>
            <person name="Yang T."/>
            <person name="Ammiraju J.S.S."/>
            <person name="Engler F."/>
            <person name="Soderlund C."/>
            <person name="Wing R.A."/>
            <person name="Palmer L.E."/>
            <person name="de la Bastide M."/>
            <person name="Spiegel L."/>
            <person name="Nascimento L."/>
            <person name="Zutavern T."/>
            <person name="O'Shaughnessy A."/>
            <person name="Dike S."/>
            <person name="Dedhia N."/>
            <person name="Preston R."/>
            <person name="Balija V."/>
            <person name="McCombie W.R."/>
            <person name="Chow T."/>
            <person name="Chen H."/>
            <person name="Chung M."/>
            <person name="Chen C."/>
            <person name="Shaw J."/>
            <person name="Wu H."/>
            <person name="Hsiao K."/>
            <person name="Chao Y."/>
            <person name="Chu M."/>
            <person name="Cheng C."/>
            <person name="Hour A."/>
            <person name="Lee P."/>
            <person name="Lin S."/>
            <person name="Lin Y."/>
            <person name="Liou J."/>
            <person name="Liu S."/>
            <person name="Hsing Y."/>
            <person name="Raghuvanshi S."/>
            <person name="Mohanty A."/>
            <person name="Bharti A.K."/>
            <person name="Gaur A."/>
            <person name="Gupta V."/>
            <person name="Kumar D."/>
            <person name="Ravi V."/>
            <person name="Vij S."/>
            <person name="Kapur A."/>
            <person name="Khurana P."/>
            <person name="Khurana P."/>
            <person name="Khurana J.P."/>
            <person name="Tyagi A.K."/>
            <person name="Gaikwad K."/>
            <person name="Singh A."/>
            <person name="Dalal V."/>
            <person name="Srivastava S."/>
            <person name="Dixit A."/>
            <person name="Pal A.K."/>
            <person name="Ghazi I.A."/>
            <person name="Yadav M."/>
            <person name="Pandit A."/>
            <person name="Bhargava A."/>
            <person name="Sureshbabu K."/>
            <person name="Batra K."/>
            <person name="Sharma T.R."/>
            <person name="Mohapatra T."/>
            <person name="Singh N.K."/>
            <person name="Messing J."/>
            <person name="Nelson A.B."/>
            <person name="Fuks G."/>
            <person name="Kavchok S."/>
            <person name="Keizer G."/>
            <person name="Linton E."/>
            <person name="Llaca V."/>
            <person name="Song R."/>
            <person name="Tanyolac B."/>
            <person name="Young S."/>
            <person name="Ho-Il K."/>
            <person name="Hahn J.H."/>
            <person name="Sangsakoo G."/>
            <person name="Vanavichit A."/>
            <person name="de Mattos Luiz.A.T."/>
            <person name="Zimmer P.D."/>
            <person name="Malone G."/>
            <person name="Dellagostin O."/>
            <person name="de Oliveira A.C."/>
            <person name="Bevan M."/>
            <person name="Bancroft I."/>
            <person name="Minx P."/>
            <person name="Cordum H."/>
            <person name="Wilson R."/>
            <person name="Cheng Z."/>
            <person name="Jin W."/>
            <person name="Jiang J."/>
            <person name="Leong S.A."/>
            <person name="Iwama H."/>
            <person name="Gojobori T."/>
            <person name="Itoh T."/>
            <person name="Niimura Y."/>
            <person name="Fujii Y."/>
            <person name="Habara T."/>
            <person name="Sakai H."/>
            <person name="Sato Y."/>
            <person name="Wilson G."/>
            <person name="Kumar K."/>
            <person name="McCouch S."/>
            <person name="Juretic N."/>
            <person name="Hoen D."/>
            <person name="Wright S."/>
            <person name="Bruskiewich R."/>
            <person name="Bureau T."/>
            <person name="Miyao A."/>
            <person name="Hirochika H."/>
            <person name="Nishikawa T."/>
            <person name="Kadowaki K."/>
            <person name="Sugiura M."/>
            <person name="Burr B."/>
            <person name="Sasaki T."/>
        </authorList>
    </citation>
    <scope>NUCLEOTIDE SEQUENCE [LARGE SCALE GENOMIC DNA]</scope>
    <source>
        <strain evidence="3">cv. Nipponbare</strain>
    </source>
</reference>
<dbReference type="PaxDb" id="39947-A0A0P0V1P6"/>
<name>A0A0P0V1P6_ORYSJ</name>
<evidence type="ECO:0000313" key="2">
    <source>
        <dbReference type="EMBL" id="BAS71794.1"/>
    </source>
</evidence>
<organism evidence="2 3">
    <name type="scientific">Oryza sativa subsp. japonica</name>
    <name type="common">Rice</name>
    <dbReference type="NCBI Taxonomy" id="39947"/>
    <lineage>
        <taxon>Eukaryota</taxon>
        <taxon>Viridiplantae</taxon>
        <taxon>Streptophyta</taxon>
        <taxon>Embryophyta</taxon>
        <taxon>Tracheophyta</taxon>
        <taxon>Spermatophyta</taxon>
        <taxon>Magnoliopsida</taxon>
        <taxon>Liliopsida</taxon>
        <taxon>Poales</taxon>
        <taxon>Poaceae</taxon>
        <taxon>BOP clade</taxon>
        <taxon>Oryzoideae</taxon>
        <taxon>Oryzeae</taxon>
        <taxon>Oryzinae</taxon>
        <taxon>Oryza</taxon>
        <taxon>Oryza sativa</taxon>
    </lineage>
</organism>
<gene>
    <name evidence="2" type="ordered locus">Os01g0313050</name>
    <name evidence="2" type="ORF">OSNPB_010313050</name>
</gene>
<evidence type="ECO:0000256" key="1">
    <source>
        <dbReference type="SAM" id="MobiDB-lite"/>
    </source>
</evidence>
<feature type="compositionally biased region" description="Basic residues" evidence="1">
    <location>
        <begin position="63"/>
        <end position="72"/>
    </location>
</feature>
<evidence type="ECO:0000313" key="3">
    <source>
        <dbReference type="Proteomes" id="UP000059680"/>
    </source>
</evidence>
<dbReference type="FunCoup" id="A0A0P0V1P6">
    <property type="interactions" value="2"/>
</dbReference>
<reference evidence="2 3" key="3">
    <citation type="journal article" date="2013" name="Rice">
        <title>Improvement of the Oryza sativa Nipponbare reference genome using next generation sequence and optical map data.</title>
        <authorList>
            <person name="Kawahara Y."/>
            <person name="de la Bastide M."/>
            <person name="Hamilton J.P."/>
            <person name="Kanamori H."/>
            <person name="McCombie W.R."/>
            <person name="Ouyang S."/>
            <person name="Schwartz D.C."/>
            <person name="Tanaka T."/>
            <person name="Wu J."/>
            <person name="Zhou S."/>
            <person name="Childs K.L."/>
            <person name="Davidson R.M."/>
            <person name="Lin H."/>
            <person name="Quesada-Ocampo L."/>
            <person name="Vaillancourt B."/>
            <person name="Sakai H."/>
            <person name="Lee S.S."/>
            <person name="Kim J."/>
            <person name="Numa H."/>
            <person name="Itoh T."/>
            <person name="Buell C.R."/>
            <person name="Matsumoto T."/>
        </authorList>
    </citation>
    <scope>NUCLEOTIDE SEQUENCE [LARGE SCALE GENOMIC DNA]</scope>
    <source>
        <strain evidence="3">cv. Nipponbare</strain>
    </source>
</reference>
<feature type="region of interest" description="Disordered" evidence="1">
    <location>
        <begin position="31"/>
        <end position="75"/>
    </location>
</feature>
<accession>A0A0P0V1P6</accession>
<proteinExistence type="predicted"/>
<keyword evidence="3" id="KW-1185">Reference proteome</keyword>
<reference evidence="2 3" key="2">
    <citation type="journal article" date="2013" name="Plant Cell Physiol.">
        <title>Rice Annotation Project Database (RAP-DB): an integrative and interactive database for rice genomics.</title>
        <authorList>
            <person name="Sakai H."/>
            <person name="Lee S.S."/>
            <person name="Tanaka T."/>
            <person name="Numa H."/>
            <person name="Kim J."/>
            <person name="Kawahara Y."/>
            <person name="Wakimoto H."/>
            <person name="Yang C.C."/>
            <person name="Iwamoto M."/>
            <person name="Abe T."/>
            <person name="Yamada Y."/>
            <person name="Muto A."/>
            <person name="Inokuchi H."/>
            <person name="Ikemura T."/>
            <person name="Matsumoto T."/>
            <person name="Sasaki T."/>
            <person name="Itoh T."/>
        </authorList>
    </citation>
    <scope>NUCLEOTIDE SEQUENCE [LARGE SCALE GENOMIC DNA]</scope>
    <source>
        <strain evidence="3">cv. Nipponbare</strain>
    </source>
</reference>
<dbReference type="AlphaFoldDB" id="A0A0P0V1P6"/>
<sequence length="237" mass="24824">GERSDERRVDVGGRLGVLVVAALVGELVLQVGPSDDGADEDVGVGDAGVERGEPLRAADPGGVRRHRRQRRRAVVDPPRVLGAVPDHVRHPHRVAPQQVVHLLARDGAEAGRRDGGAAAGDGGLGEGEVLGVGEQQEGAGGDVLHVAVAELEEEAAAGVLRLVRGGAGHHGADEAVGVALVLVQRRHLLHQERLGDQDPRPGVLVVPPERVVLLVRAQHLPVHLDVAQVRRVLGRPV</sequence>
<protein>
    <submittedName>
        <fullName evidence="2">Os01g0313050 protein</fullName>
    </submittedName>
</protein>